<keyword evidence="2" id="KW-1185">Reference proteome</keyword>
<reference evidence="3" key="1">
    <citation type="submission" date="2017-02" db="UniProtKB">
        <authorList>
            <consortium name="WormBaseParasite"/>
        </authorList>
    </citation>
    <scope>IDENTIFICATION</scope>
</reference>
<dbReference type="EMBL" id="UYSL01019863">
    <property type="protein sequence ID" value="VDL70754.1"/>
    <property type="molecule type" value="Genomic_DNA"/>
</dbReference>
<evidence type="ECO:0000313" key="1">
    <source>
        <dbReference type="EMBL" id="VDL70754.1"/>
    </source>
</evidence>
<name>A0A0N4XWA9_NIPBR</name>
<proteinExistence type="predicted"/>
<dbReference type="WBParaSite" id="NBR_0000716401-mRNA-1">
    <property type="protein sequence ID" value="NBR_0000716401-mRNA-1"/>
    <property type="gene ID" value="NBR_0000716401"/>
</dbReference>
<gene>
    <name evidence="1" type="ORF">NBR_LOCUS7165</name>
</gene>
<evidence type="ECO:0000313" key="3">
    <source>
        <dbReference type="WBParaSite" id="NBR_0000716401-mRNA-1"/>
    </source>
</evidence>
<dbReference type="Proteomes" id="UP000271162">
    <property type="component" value="Unassembled WGS sequence"/>
</dbReference>
<reference evidence="1 2" key="2">
    <citation type="submission" date="2018-11" db="EMBL/GenBank/DDBJ databases">
        <authorList>
            <consortium name="Pathogen Informatics"/>
        </authorList>
    </citation>
    <scope>NUCLEOTIDE SEQUENCE [LARGE SCALE GENOMIC DNA]</scope>
</reference>
<organism evidence="3">
    <name type="scientific">Nippostrongylus brasiliensis</name>
    <name type="common">Rat hookworm</name>
    <dbReference type="NCBI Taxonomy" id="27835"/>
    <lineage>
        <taxon>Eukaryota</taxon>
        <taxon>Metazoa</taxon>
        <taxon>Ecdysozoa</taxon>
        <taxon>Nematoda</taxon>
        <taxon>Chromadorea</taxon>
        <taxon>Rhabditida</taxon>
        <taxon>Rhabditina</taxon>
        <taxon>Rhabditomorpha</taxon>
        <taxon>Strongyloidea</taxon>
        <taxon>Heligmosomidae</taxon>
        <taxon>Nippostrongylus</taxon>
    </lineage>
</organism>
<sequence>MKPINATRIQNLYNARLQIRWVHVGILWYGTQLHSWARSMWYDGFLKTPSCGLLHCARSQPDDSHRPAAHLRSGGQLYSLSRTTYKHGRPTHIILSTVPHLITPILSHFPILTFI</sequence>
<evidence type="ECO:0000313" key="2">
    <source>
        <dbReference type="Proteomes" id="UP000271162"/>
    </source>
</evidence>
<protein>
    <submittedName>
        <fullName evidence="1 3">Uncharacterized protein</fullName>
    </submittedName>
</protein>
<accession>A0A0N4XWA9</accession>
<dbReference type="AlphaFoldDB" id="A0A0N4XWA9"/>